<dbReference type="EMBL" id="JBHSNC010000043">
    <property type="protein sequence ID" value="MFC5530585.1"/>
    <property type="molecule type" value="Genomic_DNA"/>
</dbReference>
<feature type="region of interest" description="Disordered" evidence="1">
    <location>
        <begin position="1"/>
        <end position="38"/>
    </location>
</feature>
<evidence type="ECO:0000313" key="2">
    <source>
        <dbReference type="EMBL" id="MFC5530585.1"/>
    </source>
</evidence>
<evidence type="ECO:0000256" key="1">
    <source>
        <dbReference type="SAM" id="MobiDB-lite"/>
    </source>
</evidence>
<dbReference type="Proteomes" id="UP001596108">
    <property type="component" value="Unassembled WGS sequence"/>
</dbReference>
<sequence>MSGRNNKPDNDGPASKPGSLDQFGDKLGSSNEEEFQAAADAACNVCAVEEPDH</sequence>
<evidence type="ECO:0000313" key="3">
    <source>
        <dbReference type="Proteomes" id="UP001596108"/>
    </source>
</evidence>
<evidence type="ECO:0008006" key="4">
    <source>
        <dbReference type="Google" id="ProtNLM"/>
    </source>
</evidence>
<name>A0ABW0R0F3_9BACL</name>
<dbReference type="RefSeq" id="WP_378112530.1">
    <property type="nucleotide sequence ID" value="NZ_JBHSNC010000043.1"/>
</dbReference>
<reference evidence="3" key="1">
    <citation type="journal article" date="2019" name="Int. J. Syst. Evol. Microbiol.">
        <title>The Global Catalogue of Microorganisms (GCM) 10K type strain sequencing project: providing services to taxonomists for standard genome sequencing and annotation.</title>
        <authorList>
            <consortium name="The Broad Institute Genomics Platform"/>
            <consortium name="The Broad Institute Genome Sequencing Center for Infectious Disease"/>
            <person name="Wu L."/>
            <person name="Ma J."/>
        </authorList>
    </citation>
    <scope>NUCLEOTIDE SEQUENCE [LARGE SCALE GENOMIC DNA]</scope>
    <source>
        <strain evidence="3">CGMCC 1.18578</strain>
    </source>
</reference>
<proteinExistence type="predicted"/>
<gene>
    <name evidence="2" type="ORF">ACFPQ4_14195</name>
</gene>
<accession>A0ABW0R0F3</accession>
<organism evidence="2 3">
    <name type="scientific">Cohnella yongneupensis</name>
    <dbReference type="NCBI Taxonomy" id="425006"/>
    <lineage>
        <taxon>Bacteria</taxon>
        <taxon>Bacillati</taxon>
        <taxon>Bacillota</taxon>
        <taxon>Bacilli</taxon>
        <taxon>Bacillales</taxon>
        <taxon>Paenibacillaceae</taxon>
        <taxon>Cohnella</taxon>
    </lineage>
</organism>
<feature type="compositionally biased region" description="Basic and acidic residues" evidence="1">
    <location>
        <begin position="1"/>
        <end position="10"/>
    </location>
</feature>
<protein>
    <recommendedName>
        <fullName evidence="4">Ferredoxin</fullName>
    </recommendedName>
</protein>
<keyword evidence="3" id="KW-1185">Reference proteome</keyword>
<comment type="caution">
    <text evidence="2">The sequence shown here is derived from an EMBL/GenBank/DDBJ whole genome shotgun (WGS) entry which is preliminary data.</text>
</comment>